<dbReference type="SUPFAM" id="SSF57903">
    <property type="entry name" value="FYVE/PHD zinc finger"/>
    <property type="match status" value="1"/>
</dbReference>
<dbReference type="PROSITE" id="PS50330">
    <property type="entry name" value="UIM"/>
    <property type="match status" value="1"/>
</dbReference>
<keyword evidence="15" id="KW-0418">Kinase</keyword>
<feature type="compositionally biased region" description="Low complexity" evidence="10">
    <location>
        <begin position="654"/>
        <end position="665"/>
    </location>
</feature>
<evidence type="ECO:0000256" key="3">
    <source>
        <dbReference type="ARBA" id="ARBA00022553"/>
    </source>
</evidence>
<evidence type="ECO:0000256" key="6">
    <source>
        <dbReference type="ARBA" id="ARBA00022833"/>
    </source>
</evidence>
<feature type="compositionally biased region" description="Polar residues" evidence="10">
    <location>
        <begin position="737"/>
        <end position="747"/>
    </location>
</feature>
<keyword evidence="4" id="KW-0479">Metal-binding</keyword>
<dbReference type="CDD" id="cd03569">
    <property type="entry name" value="VHS_Hrs"/>
    <property type="match status" value="1"/>
</dbReference>
<dbReference type="VEuPathDB" id="VectorBase:MDOA005074"/>
<dbReference type="GO" id="GO:0032456">
    <property type="term" value="P:endocytic recycling"/>
    <property type="evidence" value="ECO:0007669"/>
    <property type="project" value="TreeGrafter"/>
</dbReference>
<dbReference type="InterPro" id="IPR003903">
    <property type="entry name" value="UIM_dom"/>
</dbReference>
<proteinExistence type="predicted"/>
<dbReference type="PROSITE" id="PS50179">
    <property type="entry name" value="VHS"/>
    <property type="match status" value="1"/>
</dbReference>
<reference evidence="13" key="1">
    <citation type="submission" date="2020-05" db="UniProtKB">
        <authorList>
            <consortium name="EnsemblMetazoa"/>
        </authorList>
    </citation>
    <scope>IDENTIFICATION</scope>
    <source>
        <strain evidence="13">Aabys</strain>
    </source>
</reference>
<evidence type="ECO:0000256" key="1">
    <source>
        <dbReference type="ARBA" id="ARBA00015450"/>
    </source>
</evidence>
<evidence type="ECO:0000256" key="9">
    <source>
        <dbReference type="SAM" id="Coils"/>
    </source>
</evidence>
<dbReference type="GO" id="GO:0043130">
    <property type="term" value="F:ubiquitin binding"/>
    <property type="evidence" value="ECO:0007669"/>
    <property type="project" value="InterPro"/>
</dbReference>
<dbReference type="GO" id="GO:0008270">
    <property type="term" value="F:zinc ion binding"/>
    <property type="evidence" value="ECO:0007669"/>
    <property type="project" value="UniProtKB-KW"/>
</dbReference>
<dbReference type="CDD" id="cd21387">
    <property type="entry name" value="GAT_Hrs"/>
    <property type="match status" value="1"/>
</dbReference>
<dbReference type="PANTHER" id="PTHR46275:SF1">
    <property type="entry name" value="HEPATOCYTE GROWTH FACTOR-REGULATED TYROSINE KINASE SUBSTRATE"/>
    <property type="match status" value="1"/>
</dbReference>
<evidence type="ECO:0000256" key="4">
    <source>
        <dbReference type="ARBA" id="ARBA00022723"/>
    </source>
</evidence>
<dbReference type="GO" id="GO:0016301">
    <property type="term" value="F:kinase activity"/>
    <property type="evidence" value="ECO:0007669"/>
    <property type="project" value="UniProtKB-KW"/>
</dbReference>
<dbReference type="Pfam" id="PF12210">
    <property type="entry name" value="Hrs_helical"/>
    <property type="match status" value="1"/>
</dbReference>
<dbReference type="InterPro" id="IPR013083">
    <property type="entry name" value="Znf_RING/FYVE/PHD"/>
</dbReference>
<feature type="compositionally biased region" description="Polar residues" evidence="10">
    <location>
        <begin position="672"/>
        <end position="685"/>
    </location>
</feature>
<feature type="coiled-coil region" evidence="9">
    <location>
        <begin position="444"/>
        <end position="489"/>
    </location>
</feature>
<gene>
    <name evidence="13" type="primary">101898678</name>
    <name evidence="15" type="synonym">LOC101898678</name>
</gene>
<dbReference type="Gene3D" id="1.20.5.1940">
    <property type="match status" value="1"/>
</dbReference>
<dbReference type="PANTHER" id="PTHR46275">
    <property type="entry name" value="HEPATOCYTE GROWTH FACTOR-REGULATED TYROSINE KINASE SUBSTRATE"/>
    <property type="match status" value="1"/>
</dbReference>
<evidence type="ECO:0000259" key="12">
    <source>
        <dbReference type="PROSITE" id="PS50179"/>
    </source>
</evidence>
<feature type="compositionally biased region" description="Low complexity" evidence="10">
    <location>
        <begin position="634"/>
        <end position="644"/>
    </location>
</feature>
<dbReference type="InterPro" id="IPR011011">
    <property type="entry name" value="Znf_FYVE_PHD"/>
</dbReference>
<evidence type="ECO:0000256" key="5">
    <source>
        <dbReference type="ARBA" id="ARBA00022771"/>
    </source>
</evidence>
<dbReference type="GO" id="GO:0005769">
    <property type="term" value="C:early endosome"/>
    <property type="evidence" value="ECO:0007669"/>
    <property type="project" value="TreeGrafter"/>
</dbReference>
<dbReference type="GO" id="GO:0048471">
    <property type="term" value="C:perinuclear region of cytoplasm"/>
    <property type="evidence" value="ECO:0007669"/>
    <property type="project" value="UniProtKB-SubCell"/>
</dbReference>
<feature type="region of interest" description="Disordered" evidence="10">
    <location>
        <begin position="242"/>
        <end position="318"/>
    </location>
</feature>
<dbReference type="PROSITE" id="PS50178">
    <property type="entry name" value="ZF_FYVE"/>
    <property type="match status" value="1"/>
</dbReference>
<dbReference type="VEuPathDB" id="VectorBase:MDOMA2_010828"/>
<evidence type="ECO:0000256" key="7">
    <source>
        <dbReference type="PIRNR" id="PIRNR036956"/>
    </source>
</evidence>
<dbReference type="GO" id="GO:0035091">
    <property type="term" value="F:phosphatidylinositol binding"/>
    <property type="evidence" value="ECO:0007669"/>
    <property type="project" value="InterPro"/>
</dbReference>
<dbReference type="KEGG" id="mde:101898678"/>
<keyword evidence="5 8" id="KW-0863">Zinc-finger</keyword>
<dbReference type="CDD" id="cd15720">
    <property type="entry name" value="FYVE_Hrs"/>
    <property type="match status" value="1"/>
</dbReference>
<dbReference type="GO" id="GO:0005938">
    <property type="term" value="C:cell cortex"/>
    <property type="evidence" value="ECO:0007669"/>
    <property type="project" value="UniProtKB-SubCell"/>
</dbReference>
<feature type="compositionally biased region" description="Low complexity" evidence="10">
    <location>
        <begin position="266"/>
        <end position="288"/>
    </location>
</feature>
<keyword evidence="3" id="KW-0597">Phosphoprotein</keyword>
<reference evidence="15" key="2">
    <citation type="submission" date="2025-04" db="UniProtKB">
        <authorList>
            <consortium name="RefSeq"/>
        </authorList>
    </citation>
    <scope>IDENTIFICATION</scope>
    <source>
        <strain evidence="15">Aabys</strain>
    </source>
</reference>
<dbReference type="SUPFAM" id="SSF48464">
    <property type="entry name" value="ENTH/VHS domain"/>
    <property type="match status" value="1"/>
</dbReference>
<feature type="compositionally biased region" description="Low complexity" evidence="10">
    <location>
        <begin position="767"/>
        <end position="796"/>
    </location>
</feature>
<evidence type="ECO:0000313" key="14">
    <source>
        <dbReference type="Proteomes" id="UP001652621"/>
    </source>
</evidence>
<dbReference type="OrthoDB" id="957735at2759"/>
<feature type="compositionally biased region" description="Low complexity" evidence="10">
    <location>
        <begin position="748"/>
        <end position="758"/>
    </location>
</feature>
<dbReference type="Proteomes" id="UP001652621">
    <property type="component" value="Unplaced"/>
</dbReference>
<name>A0A1I8MHY2_MUSDO</name>
<dbReference type="Gene3D" id="3.30.40.10">
    <property type="entry name" value="Zinc/RING finger domain, C3HC4 (zinc finger)"/>
    <property type="match status" value="1"/>
</dbReference>
<evidence type="ECO:0000256" key="10">
    <source>
        <dbReference type="SAM" id="MobiDB-lite"/>
    </source>
</evidence>
<evidence type="ECO:0000256" key="2">
    <source>
        <dbReference type="ARBA" id="ARBA00022490"/>
    </source>
</evidence>
<feature type="compositionally biased region" description="Low complexity" evidence="10">
    <location>
        <begin position="686"/>
        <end position="697"/>
    </location>
</feature>
<dbReference type="SMART" id="SM00064">
    <property type="entry name" value="FYVE"/>
    <property type="match status" value="1"/>
</dbReference>
<dbReference type="InterPro" id="IPR000306">
    <property type="entry name" value="Znf_FYVE"/>
</dbReference>
<keyword evidence="9" id="KW-0175">Coiled coil</keyword>
<dbReference type="InterPro" id="IPR008942">
    <property type="entry name" value="ENTH_VHS"/>
</dbReference>
<feature type="compositionally biased region" description="Low complexity" evidence="10">
    <location>
        <begin position="353"/>
        <end position="366"/>
    </location>
</feature>
<dbReference type="Pfam" id="PF00790">
    <property type="entry name" value="VHS"/>
    <property type="match status" value="1"/>
</dbReference>
<keyword evidence="6" id="KW-0862">Zinc</keyword>
<evidence type="ECO:0000313" key="13">
    <source>
        <dbReference type="EnsemblMetazoa" id="MDOA005074-PA"/>
    </source>
</evidence>
<dbReference type="EnsemblMetazoa" id="MDOA005074-RA">
    <property type="protein sequence ID" value="MDOA005074-PA"/>
    <property type="gene ID" value="MDOA005074"/>
</dbReference>
<evidence type="ECO:0000313" key="15">
    <source>
        <dbReference type="RefSeq" id="XP_005187759.1"/>
    </source>
</evidence>
<dbReference type="FunFam" id="1.20.5.1940:FF:000003">
    <property type="entry name" value="Hepatocyte growth factor-regulated tyrosine kinase substrate"/>
    <property type="match status" value="1"/>
</dbReference>
<dbReference type="Pfam" id="PF01363">
    <property type="entry name" value="FYVE"/>
    <property type="match status" value="1"/>
</dbReference>
<comment type="function">
    <text evidence="7">Essential role in endosome membrane invagination and formation of multivesicular bodies, MVBs. Required during gastrulation and appears to regulate early embryonic signaling pathways. Inhibits tyrosine kinase receptor signaling by promoting degradation of the tyrosine-phosphorylated, active receptor, potentially by sorting activated receptors into MVBs. The MVBs are then trafficked to the lysosome where their contents are degraded.</text>
</comment>
<dbReference type="AlphaFoldDB" id="A0A1I8MHY2"/>
<feature type="domain" description="VHS" evidence="12">
    <location>
        <begin position="13"/>
        <end position="141"/>
    </location>
</feature>
<dbReference type="eggNOG" id="KOG1818">
    <property type="taxonomic scope" value="Eukaryota"/>
</dbReference>
<feature type="compositionally biased region" description="Polar residues" evidence="10">
    <location>
        <begin position="242"/>
        <end position="252"/>
    </location>
</feature>
<keyword evidence="2" id="KW-0963">Cytoplasm</keyword>
<keyword evidence="14" id="KW-1185">Reference proteome</keyword>
<protein>
    <recommendedName>
        <fullName evidence="1 7">Hepatocyte growth factor-regulated tyrosine kinase substrate</fullName>
    </recommendedName>
</protein>
<sequence>MFRTNFDKNLDGATSHLLLEPEWPSIMVCCDAINQKDTTPKNAFAAIKKKMNSTNPHTAYYACLVLESVVKNCGTPMHDEVFTKENCTMLSQFLEQTNHDNVRAKMLELIQTWAYAFRNSERYQAIKDTMTILKAKGHQFPELKEADAMFAMDTAPNWTDGKKCHRCRDDFSFTNRKHHCRNCGQVFCGQCTSKSCPLPKFGIEKDVRVCDGCYAQLQRPTSAKASAGRTGENDLPAEYLNSSLAQQVQTPPRKTEQELKEEEELQLALALSQSEAESKKQQQQQQQQTIAAYRMQQRSPSPEAPPAPKEPQPEETNPDLAKYLNRSYWEQRKGNESPMASPSAPSPMPATPQPQMGPQQQQQQQPLTANDFRPKSTDEQKIDEFAANMRAQVEIFVNRMKSNSSRGRSIANDSSVQTLFMTLTNLHSQQLSFIKELDDKRMWYEQLQDKLAQIKDSRAALDDLRNEHAENLRRMAEEQERQRQIQMAQKLEIMRKKKQEYLQYQRQLALHRIQEQEREMQLRQEQQMAQYRMNQTAFPFMPAMAGMPPQGSPSQQPQMTGIPPPGVYNPYSPSATTTAGGAIGGMPPYQNHTTQATAMQYPGMPPQGMPQAGNMMMPPQQTALNQAHMQNHMQAGGMMQQQQPHPGPPMGVEPQSQQQQQQQPPMTHNHHAQVNNQIPVTNNQTMPQQGPQVSMGGVPPPPQSQQHHQPQLAHVMLQQQQHLMHAQSPIPNIGNLPPTQTNGMTTISSPQLQQQQAPSLPPQNHVPTQQPQPQMPPIQQHTPQQAASQIQAIQSAPAPPQHEPEPVAAPPPAHEEPATAELISFD</sequence>
<dbReference type="InterPro" id="IPR017073">
    <property type="entry name" value="HGS/VPS27"/>
</dbReference>
<dbReference type="GO" id="GO:0031623">
    <property type="term" value="P:receptor internalization"/>
    <property type="evidence" value="ECO:0007669"/>
    <property type="project" value="TreeGrafter"/>
</dbReference>
<feature type="region of interest" description="Disordered" evidence="10">
    <location>
        <begin position="728"/>
        <end position="826"/>
    </location>
</feature>
<dbReference type="PIRSF" id="PIRSF036956">
    <property type="entry name" value="Hrs_Vps27"/>
    <property type="match status" value="1"/>
</dbReference>
<feature type="domain" description="FYVE-type" evidence="11">
    <location>
        <begin position="158"/>
        <end position="218"/>
    </location>
</feature>
<accession>A0A1I8MHY2</accession>
<feature type="region of interest" description="Disordered" evidence="10">
    <location>
        <begin position="634"/>
        <end position="711"/>
    </location>
</feature>
<organism evidence="13">
    <name type="scientific">Musca domestica</name>
    <name type="common">House fly</name>
    <dbReference type="NCBI Taxonomy" id="7370"/>
    <lineage>
        <taxon>Eukaryota</taxon>
        <taxon>Metazoa</taxon>
        <taxon>Ecdysozoa</taxon>
        <taxon>Arthropoda</taxon>
        <taxon>Hexapoda</taxon>
        <taxon>Insecta</taxon>
        <taxon>Pterygota</taxon>
        <taxon>Neoptera</taxon>
        <taxon>Endopterygota</taxon>
        <taxon>Diptera</taxon>
        <taxon>Brachycera</taxon>
        <taxon>Muscomorpha</taxon>
        <taxon>Muscoidea</taxon>
        <taxon>Muscidae</taxon>
        <taxon>Musca</taxon>
    </lineage>
</organism>
<feature type="compositionally biased region" description="Pro residues" evidence="10">
    <location>
        <begin position="797"/>
        <end position="812"/>
    </location>
</feature>
<dbReference type="RefSeq" id="XP_005187759.1">
    <property type="nucleotide sequence ID" value="XM_005187702.3"/>
</dbReference>
<keyword evidence="15" id="KW-0808">Transferase</keyword>
<dbReference type="InterPro" id="IPR024641">
    <property type="entry name" value="HRS_helical"/>
</dbReference>
<evidence type="ECO:0000259" key="11">
    <source>
        <dbReference type="PROSITE" id="PS50178"/>
    </source>
</evidence>
<dbReference type="SMART" id="SM00288">
    <property type="entry name" value="VHS"/>
    <property type="match status" value="1"/>
</dbReference>
<evidence type="ECO:0000256" key="8">
    <source>
        <dbReference type="PROSITE-ProRule" id="PRU00091"/>
    </source>
</evidence>
<feature type="region of interest" description="Disordered" evidence="10">
    <location>
        <begin position="332"/>
        <end position="374"/>
    </location>
</feature>
<dbReference type="InterPro" id="IPR002014">
    <property type="entry name" value="VHS_dom"/>
</dbReference>
<dbReference type="Gene3D" id="1.25.40.90">
    <property type="match status" value="1"/>
</dbReference>
<comment type="subcellular location">
    <subcellularLocation>
        <location evidence="7">Cytoplasm</location>
        <location evidence="7">Cell cortex</location>
    </subcellularLocation>
    <subcellularLocation>
        <location evidence="7">Cytoplasm</location>
        <location evidence="7">Perinuclear region</location>
    </subcellularLocation>
</comment>
<dbReference type="STRING" id="7370.A0A1I8MHY2"/>
<dbReference type="InterPro" id="IPR017455">
    <property type="entry name" value="Znf_FYVE-rel"/>
</dbReference>